<reference evidence="2 3" key="1">
    <citation type="submission" date="2014-04" db="EMBL/GenBank/DDBJ databases">
        <authorList>
            <consortium name="DOE Joint Genome Institute"/>
            <person name="Kuo A."/>
            <person name="Girlanda M."/>
            <person name="Perotto S."/>
            <person name="Kohler A."/>
            <person name="Nagy L.G."/>
            <person name="Floudas D."/>
            <person name="Copeland A."/>
            <person name="Barry K.W."/>
            <person name="Cichocki N."/>
            <person name="Veneault-Fourrey C."/>
            <person name="LaButti K."/>
            <person name="Lindquist E.A."/>
            <person name="Lipzen A."/>
            <person name="Lundell T."/>
            <person name="Morin E."/>
            <person name="Murat C."/>
            <person name="Sun H."/>
            <person name="Tunlid A."/>
            <person name="Henrissat B."/>
            <person name="Grigoriev I.V."/>
            <person name="Hibbett D.S."/>
            <person name="Martin F."/>
            <person name="Nordberg H.P."/>
            <person name="Cantor M.N."/>
            <person name="Hua S.X."/>
        </authorList>
    </citation>
    <scope>NUCLEOTIDE SEQUENCE [LARGE SCALE GENOMIC DNA]</scope>
    <source>
        <strain evidence="2 3">MUT 4182</strain>
    </source>
</reference>
<evidence type="ECO:0000313" key="3">
    <source>
        <dbReference type="Proteomes" id="UP000054248"/>
    </source>
</evidence>
<dbReference type="Pfam" id="PF23152">
    <property type="entry name" value="GDH_2nd"/>
    <property type="match status" value="1"/>
</dbReference>
<dbReference type="Proteomes" id="UP000054248">
    <property type="component" value="Unassembled WGS sequence"/>
</dbReference>
<dbReference type="HOGENOM" id="CLU_1696797_0_0_1"/>
<reference evidence="3" key="2">
    <citation type="submission" date="2015-01" db="EMBL/GenBank/DDBJ databases">
        <title>Evolutionary Origins and Diversification of the Mycorrhizal Mutualists.</title>
        <authorList>
            <consortium name="DOE Joint Genome Institute"/>
            <consortium name="Mycorrhizal Genomics Consortium"/>
            <person name="Kohler A."/>
            <person name="Kuo A."/>
            <person name="Nagy L.G."/>
            <person name="Floudas D."/>
            <person name="Copeland A."/>
            <person name="Barry K.W."/>
            <person name="Cichocki N."/>
            <person name="Veneault-Fourrey C."/>
            <person name="LaButti K."/>
            <person name="Lindquist E.A."/>
            <person name="Lipzen A."/>
            <person name="Lundell T."/>
            <person name="Morin E."/>
            <person name="Murat C."/>
            <person name="Riley R."/>
            <person name="Ohm R."/>
            <person name="Sun H."/>
            <person name="Tunlid A."/>
            <person name="Henrissat B."/>
            <person name="Grigoriev I.V."/>
            <person name="Hibbett D.S."/>
            <person name="Martin F."/>
        </authorList>
    </citation>
    <scope>NUCLEOTIDE SEQUENCE [LARGE SCALE GENOMIC DNA]</scope>
    <source>
        <strain evidence="3">MUT 4182</strain>
    </source>
</reference>
<sequence>MDTPIRGTTYLFHADGDAIEADISASTKPTRDATQLVIALEKITEEGNEGTFFIHTFEPGKSSITGPGSQCERRIDVRYLDKFTVGRAYPLRTYRNAGQVFSTAPHQVCCYSVSRCSFPTPPADNPKCLNKDGQTDIHLVSDKSKRRPKTIGTGI</sequence>
<feature type="domain" description="NAD-specific glutamate dehydrogenase second" evidence="1">
    <location>
        <begin position="43"/>
        <end position="144"/>
    </location>
</feature>
<evidence type="ECO:0000259" key="1">
    <source>
        <dbReference type="Pfam" id="PF23152"/>
    </source>
</evidence>
<dbReference type="EMBL" id="KN823166">
    <property type="protein sequence ID" value="KIO20656.1"/>
    <property type="molecule type" value="Genomic_DNA"/>
</dbReference>
<dbReference type="AlphaFoldDB" id="A0A0C3Q8J8"/>
<accession>A0A0C3Q8J8</accession>
<evidence type="ECO:0000313" key="2">
    <source>
        <dbReference type="EMBL" id="KIO20656.1"/>
    </source>
</evidence>
<keyword evidence="3" id="KW-1185">Reference proteome</keyword>
<protein>
    <recommendedName>
        <fullName evidence="1">NAD-specific glutamate dehydrogenase second domain-containing protein</fullName>
    </recommendedName>
</protein>
<gene>
    <name evidence="2" type="ORF">M407DRAFT_29713</name>
</gene>
<name>A0A0C3Q8J8_9AGAM</name>
<dbReference type="InterPro" id="IPR056365">
    <property type="entry name" value="NAD-GDH_2nd"/>
</dbReference>
<dbReference type="STRING" id="1051891.A0A0C3Q8J8"/>
<organism evidence="2 3">
    <name type="scientific">Tulasnella calospora MUT 4182</name>
    <dbReference type="NCBI Taxonomy" id="1051891"/>
    <lineage>
        <taxon>Eukaryota</taxon>
        <taxon>Fungi</taxon>
        <taxon>Dikarya</taxon>
        <taxon>Basidiomycota</taxon>
        <taxon>Agaricomycotina</taxon>
        <taxon>Agaricomycetes</taxon>
        <taxon>Cantharellales</taxon>
        <taxon>Tulasnellaceae</taxon>
        <taxon>Tulasnella</taxon>
    </lineage>
</organism>
<proteinExistence type="predicted"/>
<dbReference type="OrthoDB" id="184415at2759"/>